<evidence type="ECO:0000259" key="10">
    <source>
        <dbReference type="PROSITE" id="PS50213"/>
    </source>
</evidence>
<dbReference type="Pfam" id="PF02469">
    <property type="entry name" value="Fasciclin"/>
    <property type="match status" value="2"/>
</dbReference>
<dbReference type="InterPro" id="IPR001881">
    <property type="entry name" value="EGF-like_Ca-bd_dom"/>
</dbReference>
<keyword evidence="6 8" id="KW-1015">Disulfide bond</keyword>
<dbReference type="FunFam" id="2.30.180.10:FF:000017">
    <property type="entry name" value="Stabilin 2"/>
    <property type="match status" value="1"/>
</dbReference>
<dbReference type="InterPro" id="IPR056806">
    <property type="entry name" value="EGF_STAB1-2"/>
</dbReference>
<reference evidence="11" key="2">
    <citation type="submission" date="2025-09" db="UniProtKB">
        <authorList>
            <consortium name="Ensembl"/>
        </authorList>
    </citation>
    <scope>IDENTIFICATION</scope>
</reference>
<dbReference type="Gene3D" id="2.30.180.10">
    <property type="entry name" value="FAS1 domain"/>
    <property type="match status" value="2"/>
</dbReference>
<feature type="domain" description="FAS1" evidence="10">
    <location>
        <begin position="362"/>
        <end position="493"/>
    </location>
</feature>
<dbReference type="FunFam" id="2.10.25.10:FF:000040">
    <property type="entry name" value="Stabilin 2"/>
    <property type="match status" value="2"/>
</dbReference>
<evidence type="ECO:0000256" key="5">
    <source>
        <dbReference type="ARBA" id="ARBA00023136"/>
    </source>
</evidence>
<keyword evidence="7" id="KW-0325">Glycoprotein</keyword>
<dbReference type="PANTHER" id="PTHR24038">
    <property type="entry name" value="STABILIN"/>
    <property type="match status" value="1"/>
</dbReference>
<keyword evidence="2 8" id="KW-0245">EGF-like domain</keyword>
<dbReference type="SMART" id="SM00181">
    <property type="entry name" value="EGF"/>
    <property type="match status" value="10"/>
</dbReference>
<protein>
    <recommendedName>
        <fullName evidence="13">Stabilin 2</fullName>
    </recommendedName>
</protein>
<dbReference type="PROSITE" id="PS50213">
    <property type="entry name" value="FAS1"/>
    <property type="match status" value="2"/>
</dbReference>
<dbReference type="PANTHER" id="PTHR24038:SF0">
    <property type="entry name" value="STABILIN-2"/>
    <property type="match status" value="1"/>
</dbReference>
<dbReference type="SUPFAM" id="SSF82153">
    <property type="entry name" value="FAS1 domain"/>
    <property type="match status" value="2"/>
</dbReference>
<keyword evidence="4" id="KW-1133">Transmembrane helix</keyword>
<evidence type="ECO:0000256" key="8">
    <source>
        <dbReference type="PROSITE-ProRule" id="PRU00076"/>
    </source>
</evidence>
<dbReference type="InParanoid" id="A0A3Q3FE87"/>
<dbReference type="STRING" id="56723.ENSLBEP00000018461"/>
<keyword evidence="3" id="KW-0812">Transmembrane</keyword>
<dbReference type="PROSITE" id="PS01186">
    <property type="entry name" value="EGF_2"/>
    <property type="match status" value="7"/>
</dbReference>
<dbReference type="GO" id="GO:0005509">
    <property type="term" value="F:calcium ion binding"/>
    <property type="evidence" value="ECO:0007669"/>
    <property type="project" value="InterPro"/>
</dbReference>
<evidence type="ECO:0000256" key="6">
    <source>
        <dbReference type="ARBA" id="ARBA00023157"/>
    </source>
</evidence>
<dbReference type="Gene3D" id="2.10.25.10">
    <property type="entry name" value="Laminin"/>
    <property type="match status" value="6"/>
</dbReference>
<sequence>NILLCRYYIRTSSMELPMSGCSFECHREAKLMSCCPGFWGADCIGQFMSPCCLCSCVHGLCDSGLTGSGSCTCFSGYKGPNCDQESTACKALTCQQNARCMEQALTGQLVCQCLPGYQRSGDQCLSINPCLQPLCHNHATCVHSGPNQHVCACNEGYSGDGQVCMAVDPCQSNQGGCSTGTARCVYDGPGKVGKQQRPLSKCFNVCTCLQGYIGNGKVCYGNIIQRLNNLNTEPGGEWRGQLSDAIQLFGVLSWPLQSLGPFTLFVPINKGFRGTSVRTLTADVSKAKYLCKMHLVAGVMPFSTLKKTNVFYTLTGKSAEIDTSEGDSQTKIRLHGSRKKGVILRSDLVASNGIIHIINKLMDSVSPTVDSNTKFKSLLEVKYLTSVLDTPGPITVFAPSSSAFDRMTEGHLEYLSSAEGHHKLLEFLRNHLVQSTALEVFNAVSSPRIVTMANHVLSINVTENGQIFVDDAPVLEAAVEAKNGRLYVIDGVLTPSTIQPVLPHRCDINKTKLFRVSFNRRHFFNDGSIVYGCIYNMSLGKQGIKIASAGCKPICNTTVTTPACCKGFYGPDCSPCPGGHQTPCSGHGQVRFNINTLGWKEAVCVCEQNFRGSRCQYCTAPNKYGPNCDRTCPCVHGQCDNHPDSGGQCKLDSCQMGYTGALCDRRTAACGVQAQFCHAHADCDFSQGTPRCVCQPGYQGDGITCVESDPCAPPLRGGCSLNAKCVTTGPGTHSCQCLIGWTEDGDECQPINNCNRPDKGGCHSNATCIYVGPGRSDCSCKAGYKGSGWNCEAVNQCVTANGGCHYLASCLLQSSQWTCVCDEGYVGNGQTCYGTIGQVRILPHRTTHTHTHTHTHTQTN</sequence>
<dbReference type="GO" id="GO:0016020">
    <property type="term" value="C:membrane"/>
    <property type="evidence" value="ECO:0007669"/>
    <property type="project" value="UniProtKB-SubCell"/>
</dbReference>
<feature type="domain" description="EGF-like" evidence="9">
    <location>
        <begin position="666"/>
        <end position="706"/>
    </location>
</feature>
<evidence type="ECO:0000256" key="7">
    <source>
        <dbReference type="ARBA" id="ARBA00023180"/>
    </source>
</evidence>
<evidence type="ECO:0000256" key="2">
    <source>
        <dbReference type="ARBA" id="ARBA00022536"/>
    </source>
</evidence>
<dbReference type="PROSITE" id="PS50026">
    <property type="entry name" value="EGF_3"/>
    <property type="match status" value="5"/>
</dbReference>
<comment type="caution">
    <text evidence="8">Lacks conserved residue(s) required for the propagation of feature annotation.</text>
</comment>
<accession>A0A3Q3FE87</accession>
<dbReference type="InterPro" id="IPR000742">
    <property type="entry name" value="EGF"/>
</dbReference>
<organism evidence="11 12">
    <name type="scientific">Labrus bergylta</name>
    <name type="common">ballan wrasse</name>
    <dbReference type="NCBI Taxonomy" id="56723"/>
    <lineage>
        <taxon>Eukaryota</taxon>
        <taxon>Metazoa</taxon>
        <taxon>Chordata</taxon>
        <taxon>Craniata</taxon>
        <taxon>Vertebrata</taxon>
        <taxon>Euteleostomi</taxon>
        <taxon>Actinopterygii</taxon>
        <taxon>Neopterygii</taxon>
        <taxon>Teleostei</taxon>
        <taxon>Neoteleostei</taxon>
        <taxon>Acanthomorphata</taxon>
        <taxon>Eupercaria</taxon>
        <taxon>Labriformes</taxon>
        <taxon>Labridae</taxon>
        <taxon>Labrus</taxon>
    </lineage>
</organism>
<feature type="domain" description="EGF-like" evidence="9">
    <location>
        <begin position="126"/>
        <end position="165"/>
    </location>
</feature>
<dbReference type="InterPro" id="IPR024731">
    <property type="entry name" value="NELL2-like_EGF"/>
</dbReference>
<feature type="domain" description="EGF-like" evidence="9">
    <location>
        <begin position="707"/>
        <end position="749"/>
    </location>
</feature>
<evidence type="ECO:0000256" key="1">
    <source>
        <dbReference type="ARBA" id="ARBA00004167"/>
    </source>
</evidence>
<feature type="disulfide bond" evidence="8">
    <location>
        <begin position="94"/>
        <end position="111"/>
    </location>
</feature>
<evidence type="ECO:0000259" key="9">
    <source>
        <dbReference type="PROSITE" id="PS50026"/>
    </source>
</evidence>
<comment type="subcellular location">
    <subcellularLocation>
        <location evidence="1">Membrane</location>
        <topology evidence="1">Single-pass membrane protein</topology>
    </subcellularLocation>
</comment>
<dbReference type="Pfam" id="PF24887">
    <property type="entry name" value="EGF_STAB1-2"/>
    <property type="match status" value="1"/>
</dbReference>
<reference evidence="11" key="1">
    <citation type="submission" date="2025-08" db="UniProtKB">
        <authorList>
            <consortium name="Ensembl"/>
        </authorList>
    </citation>
    <scope>IDENTIFICATION</scope>
</reference>
<keyword evidence="12" id="KW-1185">Reference proteome</keyword>
<keyword evidence="5" id="KW-0472">Membrane</keyword>
<feature type="domain" description="FAS1" evidence="10">
    <location>
        <begin position="226"/>
        <end position="362"/>
    </location>
</feature>
<dbReference type="SMART" id="SM00554">
    <property type="entry name" value="FAS1"/>
    <property type="match status" value="2"/>
</dbReference>
<evidence type="ECO:0000256" key="3">
    <source>
        <dbReference type="ARBA" id="ARBA00022692"/>
    </source>
</evidence>
<dbReference type="Ensembl" id="ENSLBET00000019486.1">
    <property type="protein sequence ID" value="ENSLBEP00000018461.1"/>
    <property type="gene ID" value="ENSLBEG00000014209.1"/>
</dbReference>
<dbReference type="InterPro" id="IPR036378">
    <property type="entry name" value="FAS1_dom_sf"/>
</dbReference>
<dbReference type="InterPro" id="IPR000782">
    <property type="entry name" value="FAS1_domain"/>
</dbReference>
<dbReference type="Proteomes" id="UP000261660">
    <property type="component" value="Unplaced"/>
</dbReference>
<name>A0A3Q3FE87_9LABR</name>
<evidence type="ECO:0000256" key="4">
    <source>
        <dbReference type="ARBA" id="ARBA00022989"/>
    </source>
</evidence>
<dbReference type="GeneTree" id="ENSGT00940000156566"/>
<evidence type="ECO:0000313" key="11">
    <source>
        <dbReference type="Ensembl" id="ENSLBEP00000018461.1"/>
    </source>
</evidence>
<proteinExistence type="predicted"/>
<feature type="domain" description="EGF-like" evidence="9">
    <location>
        <begin position="750"/>
        <end position="792"/>
    </location>
</feature>
<evidence type="ECO:0000313" key="12">
    <source>
        <dbReference type="Proteomes" id="UP000261660"/>
    </source>
</evidence>
<feature type="domain" description="EGF-like" evidence="9">
    <location>
        <begin position="85"/>
        <end position="125"/>
    </location>
</feature>
<dbReference type="AlphaFoldDB" id="A0A3Q3FE87"/>
<evidence type="ECO:0008006" key="13">
    <source>
        <dbReference type="Google" id="ProtNLM"/>
    </source>
</evidence>
<dbReference type="SMART" id="SM00179">
    <property type="entry name" value="EGF_CA"/>
    <property type="match status" value="3"/>
</dbReference>
<dbReference type="Pfam" id="PF12947">
    <property type="entry name" value="EGF_3"/>
    <property type="match status" value="4"/>
</dbReference>
<dbReference type="SUPFAM" id="SSF57196">
    <property type="entry name" value="EGF/Laminin"/>
    <property type="match status" value="2"/>
</dbReference>